<dbReference type="PANTHER" id="PTHR43712:SF2">
    <property type="entry name" value="O-METHYLTRANSFERASE CICE"/>
    <property type="match status" value="1"/>
</dbReference>
<dbReference type="PIRSF" id="PIRSF005739">
    <property type="entry name" value="O-mtase"/>
    <property type="match status" value="1"/>
</dbReference>
<dbReference type="CDD" id="cd02440">
    <property type="entry name" value="AdoMet_MTases"/>
    <property type="match status" value="1"/>
</dbReference>
<evidence type="ECO:0000259" key="4">
    <source>
        <dbReference type="Pfam" id="PF00891"/>
    </source>
</evidence>
<dbReference type="InterPro" id="IPR029063">
    <property type="entry name" value="SAM-dependent_MTases_sf"/>
</dbReference>
<keyword evidence="2" id="KW-0808">Transferase</keyword>
<dbReference type="Pfam" id="PF00891">
    <property type="entry name" value="Methyltransf_2"/>
    <property type="match status" value="1"/>
</dbReference>
<keyword evidence="3" id="KW-0949">S-adenosyl-L-methionine</keyword>
<dbReference type="SUPFAM" id="SSF46785">
    <property type="entry name" value="Winged helix' DNA-binding domain"/>
    <property type="match status" value="1"/>
</dbReference>
<evidence type="ECO:0000256" key="2">
    <source>
        <dbReference type="ARBA" id="ARBA00022679"/>
    </source>
</evidence>
<comment type="caution">
    <text evidence="6">The sequence shown here is derived from an EMBL/GenBank/DDBJ whole genome shotgun (WGS) entry which is preliminary data.</text>
</comment>
<dbReference type="PANTHER" id="PTHR43712">
    <property type="entry name" value="PUTATIVE (AFU_ORTHOLOGUE AFUA_4G14580)-RELATED"/>
    <property type="match status" value="1"/>
</dbReference>
<dbReference type="Gene3D" id="1.10.287.1350">
    <property type="match status" value="1"/>
</dbReference>
<keyword evidence="7" id="KW-1185">Reference proteome</keyword>
<dbReference type="Pfam" id="PF08100">
    <property type="entry name" value="Dimerisation"/>
    <property type="match status" value="1"/>
</dbReference>
<reference evidence="7" key="1">
    <citation type="journal article" date="2019" name="Int. J. Syst. Evol. Microbiol.">
        <title>The Global Catalogue of Microorganisms (GCM) 10K type strain sequencing project: providing services to taxonomists for standard genome sequencing and annotation.</title>
        <authorList>
            <consortium name="The Broad Institute Genomics Platform"/>
            <consortium name="The Broad Institute Genome Sequencing Center for Infectious Disease"/>
            <person name="Wu L."/>
            <person name="Ma J."/>
        </authorList>
    </citation>
    <scope>NUCLEOTIDE SEQUENCE [LARGE SCALE GENOMIC DNA]</scope>
    <source>
        <strain evidence="7">JCM 14545</strain>
    </source>
</reference>
<dbReference type="GO" id="GO:0032259">
    <property type="term" value="P:methylation"/>
    <property type="evidence" value="ECO:0007669"/>
    <property type="project" value="UniProtKB-KW"/>
</dbReference>
<dbReference type="EMBL" id="BAAANN010000008">
    <property type="protein sequence ID" value="GAA1954271.1"/>
    <property type="molecule type" value="Genomic_DNA"/>
</dbReference>
<dbReference type="InterPro" id="IPR036390">
    <property type="entry name" value="WH_DNA-bd_sf"/>
</dbReference>
<gene>
    <name evidence="6" type="ORF">GCM10009754_24620</name>
</gene>
<feature type="domain" description="O-methyltransferase C-terminal" evidence="4">
    <location>
        <begin position="116"/>
        <end position="320"/>
    </location>
</feature>
<name>A0ABP5BYI0_9PSEU</name>
<dbReference type="InterPro" id="IPR012967">
    <property type="entry name" value="COMT_dimerisation"/>
</dbReference>
<evidence type="ECO:0000313" key="6">
    <source>
        <dbReference type="EMBL" id="GAA1954271.1"/>
    </source>
</evidence>
<dbReference type="Gene3D" id="1.10.10.10">
    <property type="entry name" value="Winged helix-like DNA-binding domain superfamily/Winged helix DNA-binding domain"/>
    <property type="match status" value="1"/>
</dbReference>
<dbReference type="Gene3D" id="3.40.50.150">
    <property type="entry name" value="Vaccinia Virus protein VP39"/>
    <property type="match status" value="1"/>
</dbReference>
<evidence type="ECO:0000256" key="1">
    <source>
        <dbReference type="ARBA" id="ARBA00022603"/>
    </source>
</evidence>
<dbReference type="PROSITE" id="PS51683">
    <property type="entry name" value="SAM_OMT_II"/>
    <property type="match status" value="1"/>
</dbReference>
<evidence type="ECO:0000259" key="5">
    <source>
        <dbReference type="Pfam" id="PF08100"/>
    </source>
</evidence>
<sequence length="339" mass="36794">MVTRRTPLDPDAILRLLELGDYLLPYTIRAVCLLGVADALADGPKPVGELAAETGTHEESLDKTLGYLSSREIFTETEPGVFGQTAMSDLLRTDHPYSARKVFLSPVACTRGMEGLDHAIRTGEPAFDAVHGIPIWEYLSRHPEDGERFDGVMSGVTTMELMAILRATDWSRFGTVVDVGGGNGSLLANLLRRFKRMRGVLFDLPGVVANSDEVFAAAHVGDRVEVVGGSFRTDPIPEGGDAYVLKRILYSWSPEEAAGLLRRIRAAMKPDGSVFIVEAGRSDTGSTPMAKRLDMLMFTLSAGGTRSIDQQRALLDDAGFDLVEAVSTPVFPVIEARPR</sequence>
<organism evidence="6 7">
    <name type="scientific">Amycolatopsis minnesotensis</name>
    <dbReference type="NCBI Taxonomy" id="337894"/>
    <lineage>
        <taxon>Bacteria</taxon>
        <taxon>Bacillati</taxon>
        <taxon>Actinomycetota</taxon>
        <taxon>Actinomycetes</taxon>
        <taxon>Pseudonocardiales</taxon>
        <taxon>Pseudonocardiaceae</taxon>
        <taxon>Amycolatopsis</taxon>
    </lineage>
</organism>
<proteinExistence type="predicted"/>
<dbReference type="InterPro" id="IPR036388">
    <property type="entry name" value="WH-like_DNA-bd_sf"/>
</dbReference>
<dbReference type="Proteomes" id="UP001501116">
    <property type="component" value="Unassembled WGS sequence"/>
</dbReference>
<accession>A0ABP5BYI0</accession>
<dbReference type="InterPro" id="IPR001077">
    <property type="entry name" value="COMT_C"/>
</dbReference>
<evidence type="ECO:0000256" key="3">
    <source>
        <dbReference type="ARBA" id="ARBA00022691"/>
    </source>
</evidence>
<keyword evidence="1 6" id="KW-0489">Methyltransferase</keyword>
<protein>
    <submittedName>
        <fullName evidence="6">Methyltransferase</fullName>
    </submittedName>
</protein>
<dbReference type="SUPFAM" id="SSF53335">
    <property type="entry name" value="S-adenosyl-L-methionine-dependent methyltransferases"/>
    <property type="match status" value="1"/>
</dbReference>
<feature type="domain" description="O-methyltransferase dimerisation" evidence="5">
    <location>
        <begin position="22"/>
        <end position="92"/>
    </location>
</feature>
<dbReference type="RefSeq" id="WP_344416928.1">
    <property type="nucleotide sequence ID" value="NZ_BAAANN010000008.1"/>
</dbReference>
<evidence type="ECO:0000313" key="7">
    <source>
        <dbReference type="Proteomes" id="UP001501116"/>
    </source>
</evidence>
<dbReference type="InterPro" id="IPR016461">
    <property type="entry name" value="COMT-like"/>
</dbReference>
<dbReference type="GO" id="GO:0008168">
    <property type="term" value="F:methyltransferase activity"/>
    <property type="evidence" value="ECO:0007669"/>
    <property type="project" value="UniProtKB-KW"/>
</dbReference>